<evidence type="ECO:0000313" key="2">
    <source>
        <dbReference type="EMBL" id="NYI95857.1"/>
    </source>
</evidence>
<gene>
    <name evidence="2" type="ORF">HNR12_002134</name>
</gene>
<accession>A0A853BMG0</accession>
<dbReference type="AlphaFoldDB" id="A0A853BMG0"/>
<protein>
    <recommendedName>
        <fullName evidence="1">Trypsin-co-occurring domain-containing protein</fullName>
    </recommendedName>
</protein>
<dbReference type="Pfam" id="PF19493">
    <property type="entry name" value="Trypco1"/>
    <property type="match status" value="1"/>
</dbReference>
<dbReference type="NCBIfam" id="NF041216">
    <property type="entry name" value="CU044_2847_fam"/>
    <property type="match status" value="1"/>
</dbReference>
<proteinExistence type="predicted"/>
<dbReference type="EMBL" id="JACCFO010000001">
    <property type="protein sequence ID" value="NYI95857.1"/>
    <property type="molecule type" value="Genomic_DNA"/>
</dbReference>
<keyword evidence="3" id="KW-1185">Reference proteome</keyword>
<dbReference type="InterPro" id="IPR045794">
    <property type="entry name" value="Trypco1"/>
</dbReference>
<organism evidence="2 3">
    <name type="scientific">Streptomonospora nanhaiensis</name>
    <dbReference type="NCBI Taxonomy" id="1323731"/>
    <lineage>
        <taxon>Bacteria</taxon>
        <taxon>Bacillati</taxon>
        <taxon>Actinomycetota</taxon>
        <taxon>Actinomycetes</taxon>
        <taxon>Streptosporangiales</taxon>
        <taxon>Nocardiopsidaceae</taxon>
        <taxon>Streptomonospora</taxon>
    </lineage>
</organism>
<reference evidence="2 3" key="1">
    <citation type="submission" date="2020-07" db="EMBL/GenBank/DDBJ databases">
        <title>Sequencing the genomes of 1000 actinobacteria strains.</title>
        <authorList>
            <person name="Klenk H.-P."/>
        </authorList>
    </citation>
    <scope>NUCLEOTIDE SEQUENCE [LARGE SCALE GENOMIC DNA]</scope>
    <source>
        <strain evidence="2 3">DSM 45927</strain>
    </source>
</reference>
<evidence type="ECO:0000313" key="3">
    <source>
        <dbReference type="Proteomes" id="UP000575985"/>
    </source>
</evidence>
<evidence type="ECO:0000259" key="1">
    <source>
        <dbReference type="Pfam" id="PF19493"/>
    </source>
</evidence>
<feature type="domain" description="Trypsin-co-occurring" evidence="1">
    <location>
        <begin position="10"/>
        <end position="106"/>
    </location>
</feature>
<dbReference type="Proteomes" id="UP000575985">
    <property type="component" value="Unassembled WGS sequence"/>
</dbReference>
<name>A0A853BMG0_9ACTN</name>
<dbReference type="RefSeq" id="WP_179767315.1">
    <property type="nucleotide sequence ID" value="NZ_JACCFO010000001.1"/>
</dbReference>
<comment type="caution">
    <text evidence="2">The sequence shown here is derived from an EMBL/GenBank/DDBJ whole genome shotgun (WGS) entry which is preliminary data.</text>
</comment>
<sequence>MSTELVPVTIDGQDVYIEVRRLPGSEPTSSARLEAAGRKAVEALDLAQDAVVSVAARFASTVADLGRQAVRPESVSVEFGITIATEGNVILLSGSAQASLSVVLTYPCRPPRAD</sequence>